<evidence type="ECO:0008006" key="4">
    <source>
        <dbReference type="Google" id="ProtNLM"/>
    </source>
</evidence>
<protein>
    <recommendedName>
        <fullName evidence="4">Transmembrane protein</fullName>
    </recommendedName>
</protein>
<gene>
    <name evidence="2" type="ORF">POCTA_138.1.T1480066</name>
</gene>
<dbReference type="OMA" id="FSQEITW"/>
<dbReference type="EMBL" id="CAJJDP010000150">
    <property type="protein sequence ID" value="CAD8209727.1"/>
    <property type="molecule type" value="Genomic_DNA"/>
</dbReference>
<dbReference type="AlphaFoldDB" id="A0A8S1Y9Y3"/>
<keyword evidence="1" id="KW-0472">Membrane</keyword>
<reference evidence="2" key="1">
    <citation type="submission" date="2021-01" db="EMBL/GenBank/DDBJ databases">
        <authorList>
            <consortium name="Genoscope - CEA"/>
            <person name="William W."/>
        </authorList>
    </citation>
    <scope>NUCLEOTIDE SEQUENCE</scope>
</reference>
<keyword evidence="1" id="KW-1133">Transmembrane helix</keyword>
<sequence>MLIFLQFLHVFSQEITWTNYSFAFPQFIPLIADKTVFSRTFEEFGQILNISIEYSGDLDEPICNFDYQTMLFQRQPDTLIALVTDLQQIDIDSLKQEDIQQGFSDELISYATIDRNLILLEKNGTIHHLYYNDGPTLTNYTAYQLSINLGVNEYSQVLADNQSFYYIDSEQFVKFNINNGSLEEAKIRSWNKVNGHFKIFVRQEYVYLINGIFGMSIYKMQNNILLLVNKLMIEDIYQNLDITNLNLVDYSIDKEYLYLLDQENGVRRFNLASMHMDKKFFISQKGCKVISVKNNQIILIQQNQLFSEVYEGRIFNDSWVLIRKMTATKQIIRNIKQFDNYALLISNPTNNMYQKNLIDNFSEPYLYNGNNYYQMEFLGLIEMDTDFVVGIYKYGVAIYSIYEKSAQISCQARLSQQNRVTIRLNSTNCLNKNQSDVFNYCQCRLDYVFDVHGVLMSPYQENLYIYFCVVAFSIVVALFVAIFFIIRRYQLKKEKIDHIRKSRRTLSY</sequence>
<dbReference type="Proteomes" id="UP000683925">
    <property type="component" value="Unassembled WGS sequence"/>
</dbReference>
<keyword evidence="1" id="KW-0812">Transmembrane</keyword>
<proteinExistence type="predicted"/>
<feature type="transmembrane region" description="Helical" evidence="1">
    <location>
        <begin position="463"/>
        <end position="486"/>
    </location>
</feature>
<name>A0A8S1Y9Y3_PAROT</name>
<evidence type="ECO:0000313" key="2">
    <source>
        <dbReference type="EMBL" id="CAD8209727.1"/>
    </source>
</evidence>
<accession>A0A8S1Y9Y3</accession>
<keyword evidence="3" id="KW-1185">Reference proteome</keyword>
<evidence type="ECO:0000313" key="3">
    <source>
        <dbReference type="Proteomes" id="UP000683925"/>
    </source>
</evidence>
<evidence type="ECO:0000256" key="1">
    <source>
        <dbReference type="SAM" id="Phobius"/>
    </source>
</evidence>
<dbReference type="OrthoDB" id="298068at2759"/>
<comment type="caution">
    <text evidence="2">The sequence shown here is derived from an EMBL/GenBank/DDBJ whole genome shotgun (WGS) entry which is preliminary data.</text>
</comment>
<organism evidence="2 3">
    <name type="scientific">Paramecium octaurelia</name>
    <dbReference type="NCBI Taxonomy" id="43137"/>
    <lineage>
        <taxon>Eukaryota</taxon>
        <taxon>Sar</taxon>
        <taxon>Alveolata</taxon>
        <taxon>Ciliophora</taxon>
        <taxon>Intramacronucleata</taxon>
        <taxon>Oligohymenophorea</taxon>
        <taxon>Peniculida</taxon>
        <taxon>Parameciidae</taxon>
        <taxon>Paramecium</taxon>
    </lineage>
</organism>